<dbReference type="Pfam" id="PF00728">
    <property type="entry name" value="Glyco_hydro_20"/>
    <property type="match status" value="1"/>
</dbReference>
<reference evidence="5 6" key="1">
    <citation type="journal article" date="2017" name="Genome Med.">
        <title>A novel Ruminococcus gnavus clade enriched in inflammatory bowel disease patients.</title>
        <authorList>
            <person name="Hall A.B."/>
            <person name="Yassour M."/>
            <person name="Sauk J."/>
            <person name="Garner A."/>
            <person name="Jiang X."/>
            <person name="Arthur T."/>
            <person name="Lagoudas G.K."/>
            <person name="Vatanen T."/>
            <person name="Fornelos N."/>
            <person name="Wilson R."/>
            <person name="Bertha M."/>
            <person name="Cohen M."/>
            <person name="Garber J."/>
            <person name="Khalili H."/>
            <person name="Gevers D."/>
            <person name="Ananthakrishnan A.N."/>
            <person name="Kugathasan S."/>
            <person name="Lander E.S."/>
            <person name="Blainey P."/>
            <person name="Vlamakis H."/>
            <person name="Xavier R.J."/>
            <person name="Huttenhower C."/>
        </authorList>
    </citation>
    <scope>NUCLEOTIDE SEQUENCE [LARGE SCALE GENOMIC DNA]</scope>
    <source>
        <strain evidence="5 6">RJX1118</strain>
    </source>
</reference>
<feature type="domain" description="Glycoside Hydrolase 20C C-terminal" evidence="4">
    <location>
        <begin position="418"/>
        <end position="603"/>
    </location>
</feature>
<feature type="domain" description="Glycoside hydrolase family 20 catalytic" evidence="3">
    <location>
        <begin position="144"/>
        <end position="277"/>
    </location>
</feature>
<dbReference type="Proteomes" id="UP000234849">
    <property type="component" value="Unassembled WGS sequence"/>
</dbReference>
<dbReference type="InterPro" id="IPR041063">
    <property type="entry name" value="Glyco_H_20C_C"/>
</dbReference>
<comment type="caution">
    <text evidence="5">The sequence shown here is derived from an EMBL/GenBank/DDBJ whole genome shotgun (WGS) entry which is preliminary data.</text>
</comment>
<dbReference type="CDD" id="cd06565">
    <property type="entry name" value="GH20_GcnA-like"/>
    <property type="match status" value="1"/>
</dbReference>
<dbReference type="SUPFAM" id="SSF51445">
    <property type="entry name" value="(Trans)glycosidases"/>
    <property type="match status" value="1"/>
</dbReference>
<dbReference type="PANTHER" id="PTHR21040:SF8">
    <property type="entry name" value="BCDNA.GH04120"/>
    <property type="match status" value="1"/>
</dbReference>
<dbReference type="AlphaFoldDB" id="A0A2N5NJ25"/>
<dbReference type="Gene3D" id="1.20.120.670">
    <property type="entry name" value="N-acetyl-b-d-glucoasminidase"/>
    <property type="match status" value="1"/>
</dbReference>
<dbReference type="Gene3D" id="3.20.20.80">
    <property type="entry name" value="Glycosidases"/>
    <property type="match status" value="1"/>
</dbReference>
<dbReference type="PANTHER" id="PTHR21040">
    <property type="entry name" value="BCDNA.GH04120"/>
    <property type="match status" value="1"/>
</dbReference>
<dbReference type="InterPro" id="IPR017853">
    <property type="entry name" value="GH"/>
</dbReference>
<name>A0A2N5NJ25_MEDGN</name>
<dbReference type="InterPro" id="IPR015883">
    <property type="entry name" value="Glyco_hydro_20_cat"/>
</dbReference>
<evidence type="ECO:0000313" key="5">
    <source>
        <dbReference type="EMBL" id="PLT55839.1"/>
    </source>
</evidence>
<evidence type="ECO:0000313" key="6">
    <source>
        <dbReference type="Proteomes" id="UP000234849"/>
    </source>
</evidence>
<evidence type="ECO:0000259" key="3">
    <source>
        <dbReference type="Pfam" id="PF00728"/>
    </source>
</evidence>
<dbReference type="EMBL" id="NIHM01000007">
    <property type="protein sequence ID" value="PLT55839.1"/>
    <property type="molecule type" value="Genomic_DNA"/>
</dbReference>
<evidence type="ECO:0000259" key="4">
    <source>
        <dbReference type="Pfam" id="PF18088"/>
    </source>
</evidence>
<keyword evidence="2" id="KW-0378">Hydrolase</keyword>
<organism evidence="5 6">
    <name type="scientific">Mediterraneibacter gnavus</name>
    <name type="common">Ruminococcus gnavus</name>
    <dbReference type="NCBI Taxonomy" id="33038"/>
    <lineage>
        <taxon>Bacteria</taxon>
        <taxon>Bacillati</taxon>
        <taxon>Bacillota</taxon>
        <taxon>Clostridia</taxon>
        <taxon>Lachnospirales</taxon>
        <taxon>Lachnospiraceae</taxon>
        <taxon>Mediterraneibacter</taxon>
    </lineage>
</organism>
<dbReference type="Pfam" id="PF18088">
    <property type="entry name" value="Glyco_H_20C_C"/>
    <property type="match status" value="1"/>
</dbReference>
<proteinExistence type="inferred from homology"/>
<evidence type="ECO:0000256" key="2">
    <source>
        <dbReference type="ARBA" id="ARBA00022801"/>
    </source>
</evidence>
<dbReference type="GO" id="GO:0004563">
    <property type="term" value="F:beta-N-acetylhexosaminidase activity"/>
    <property type="evidence" value="ECO:0007669"/>
    <property type="project" value="UniProtKB-ARBA"/>
</dbReference>
<dbReference type="GO" id="GO:0005975">
    <property type="term" value="P:carbohydrate metabolic process"/>
    <property type="evidence" value="ECO:0007669"/>
    <property type="project" value="InterPro"/>
</dbReference>
<sequence>MKFCLNPCNDNVRKILEDMPGLQMYFSDPTGKPLEIEKVETKKNGKNGYQIIFLPEKCRILYRTIPQLCRALLYAASLTREKSVQEQCAFSEFGIMLDVSRNAVLKVEALKKYIRFAAFLGYSFVGLYMEDTIRIEKEPYFGYMRGALTKNEIKEIDEYAKRYGIEVRPYIQTLAHLNQIVRYEEYQKIIDTDDILLIGNERTKQLLENLIEAVAKSFSSRNINIGMDEAHMVGLGKYLEQHGYENRLKIMEQHLKMVLDICQKYGFHVQMWSDMFFRLAFHGEYYASTEVDGLKEIKIPEGLELGYWDYYSIKQSHYDDMLKRHKSLTDQIAFIGGAWKWTGFIPHNRYSINSGKAALAACKNQKITSVTITCWGDDGAEASAFSILPTLYENAKIAYGSEMKETAFEMLAGYSMEDFLILDEVNPYIENGTAHNNASKYLLYNDPLIGSFDSVVRNDTADHFRKTGRKLKQICKKKSETEFSYLFETARALCQVLEIKADLGKRMKAAYDQNETQTLRKITQKELPQLLEDLEIFYERFKNQWYQENKSFGFEVQTIRLGGLIQRVKDVKQILESYLCGTCSVIEILEKERLPFHYFEEQDIRKLNYNLWSDIVSPSKV</sequence>
<evidence type="ECO:0000256" key="1">
    <source>
        <dbReference type="ARBA" id="ARBA00006285"/>
    </source>
</evidence>
<protein>
    <submittedName>
        <fullName evidence="5">Uncharacterized protein</fullName>
    </submittedName>
</protein>
<dbReference type="InterPro" id="IPR038901">
    <property type="entry name" value="HEXDC-like"/>
</dbReference>
<dbReference type="RefSeq" id="WP_101879479.1">
    <property type="nucleotide sequence ID" value="NZ_NIHM01000007.1"/>
</dbReference>
<accession>A0A2N5NJ25</accession>
<gene>
    <name evidence="5" type="ORF">CDL18_06570</name>
</gene>
<comment type="similarity">
    <text evidence="1">Belongs to the glycosyl hydrolase 20 family.</text>
</comment>